<keyword evidence="1" id="KW-1133">Transmembrane helix</keyword>
<keyword evidence="1" id="KW-0472">Membrane</keyword>
<organism evidence="2 3">
    <name type="scientific">Bacillus wiedmannii</name>
    <dbReference type="NCBI Taxonomy" id="1890302"/>
    <lineage>
        <taxon>Bacteria</taxon>
        <taxon>Bacillati</taxon>
        <taxon>Bacillota</taxon>
        <taxon>Bacilli</taxon>
        <taxon>Bacillales</taxon>
        <taxon>Bacillaceae</taxon>
        <taxon>Bacillus</taxon>
        <taxon>Bacillus cereus group</taxon>
    </lineage>
</organism>
<evidence type="ECO:0000256" key="1">
    <source>
        <dbReference type="SAM" id="Phobius"/>
    </source>
</evidence>
<protein>
    <submittedName>
        <fullName evidence="2">Uncharacterized protein</fullName>
    </submittedName>
</protein>
<gene>
    <name evidence="2" type="ORF">SAMN04487767_101481</name>
</gene>
<sequence length="67" mass="7717">MSIKIGDKNKIKNSNIGHQYNASAPNVNKSFAERHPILISFLVSSVVAFIFLFSFWKESVEWIEKLF</sequence>
<dbReference type="EMBL" id="FMZR01000001">
    <property type="protein sequence ID" value="SDC20923.1"/>
    <property type="molecule type" value="Genomic_DNA"/>
</dbReference>
<feature type="transmembrane region" description="Helical" evidence="1">
    <location>
        <begin position="37"/>
        <end position="56"/>
    </location>
</feature>
<evidence type="ECO:0000313" key="3">
    <source>
        <dbReference type="Proteomes" id="UP000183507"/>
    </source>
</evidence>
<name>A0A1G6JQE8_9BACI</name>
<proteinExistence type="predicted"/>
<dbReference type="RefSeq" id="WP_074650518.1">
    <property type="nucleotide sequence ID" value="NZ_FMZR01000001.1"/>
</dbReference>
<accession>A0A1G6JQE8</accession>
<reference evidence="3" key="1">
    <citation type="submission" date="2016-10" db="EMBL/GenBank/DDBJ databases">
        <authorList>
            <person name="Varghese N."/>
        </authorList>
    </citation>
    <scope>NUCLEOTIDE SEQUENCE [LARGE SCALE GENOMIC DNA]</scope>
    <source>
        <strain evidence="3">KPR-7A</strain>
    </source>
</reference>
<dbReference type="AlphaFoldDB" id="A0A1G6JQE8"/>
<evidence type="ECO:0000313" key="2">
    <source>
        <dbReference type="EMBL" id="SDC20923.1"/>
    </source>
</evidence>
<dbReference type="Proteomes" id="UP000183507">
    <property type="component" value="Unassembled WGS sequence"/>
</dbReference>
<keyword evidence="1" id="KW-0812">Transmembrane</keyword>